<proteinExistence type="predicted"/>
<keyword evidence="2" id="KW-1185">Reference proteome</keyword>
<dbReference type="STRING" id="686832.A0A0C3BDG1"/>
<reference evidence="2" key="2">
    <citation type="submission" date="2015-01" db="EMBL/GenBank/DDBJ databases">
        <title>Evolutionary Origins and Diversification of the Mycorrhizal Mutualists.</title>
        <authorList>
            <consortium name="DOE Joint Genome Institute"/>
            <consortium name="Mycorrhizal Genomics Consortium"/>
            <person name="Kohler A."/>
            <person name="Kuo A."/>
            <person name="Nagy L.G."/>
            <person name="Floudas D."/>
            <person name="Copeland A."/>
            <person name="Barry K.W."/>
            <person name="Cichocki N."/>
            <person name="Veneault-Fourrey C."/>
            <person name="LaButti K."/>
            <person name="Lindquist E.A."/>
            <person name="Lipzen A."/>
            <person name="Lundell T."/>
            <person name="Morin E."/>
            <person name="Murat C."/>
            <person name="Riley R."/>
            <person name="Ohm R."/>
            <person name="Sun H."/>
            <person name="Tunlid A."/>
            <person name="Henrissat B."/>
            <person name="Grigoriev I.V."/>
            <person name="Hibbett D.S."/>
            <person name="Martin F."/>
        </authorList>
    </citation>
    <scope>NUCLEOTIDE SEQUENCE [LARGE SCALE GENOMIC DNA]</scope>
    <source>
        <strain evidence="2">h7</strain>
    </source>
</reference>
<accession>A0A0C3BDG1</accession>
<protein>
    <recommendedName>
        <fullName evidence="3">F-box domain-containing protein</fullName>
    </recommendedName>
</protein>
<evidence type="ECO:0008006" key="3">
    <source>
        <dbReference type="Google" id="ProtNLM"/>
    </source>
</evidence>
<dbReference type="Proteomes" id="UP000053424">
    <property type="component" value="Unassembled WGS sequence"/>
</dbReference>
<organism evidence="1 2">
    <name type="scientific">Hebeloma cylindrosporum</name>
    <dbReference type="NCBI Taxonomy" id="76867"/>
    <lineage>
        <taxon>Eukaryota</taxon>
        <taxon>Fungi</taxon>
        <taxon>Dikarya</taxon>
        <taxon>Basidiomycota</taxon>
        <taxon>Agaricomycotina</taxon>
        <taxon>Agaricomycetes</taxon>
        <taxon>Agaricomycetidae</taxon>
        <taxon>Agaricales</taxon>
        <taxon>Agaricineae</taxon>
        <taxon>Hymenogastraceae</taxon>
        <taxon>Hebeloma</taxon>
    </lineage>
</organism>
<name>A0A0C3BDG1_HEBCY</name>
<dbReference type="EMBL" id="KN831850">
    <property type="protein sequence ID" value="KIM34850.1"/>
    <property type="molecule type" value="Genomic_DNA"/>
</dbReference>
<evidence type="ECO:0000313" key="2">
    <source>
        <dbReference type="Proteomes" id="UP000053424"/>
    </source>
</evidence>
<sequence length="404" mass="45675">MSVPTVSAASTNTTVPTIPIPPEIISKIIDDLENMYFNEPCCEYMVFHQGDYGEQLGHFLACRLVSQTFMDIITPRVFEIEHNLGRHVRQLTYHDKDETGGNNTEPTVEATISNLHLFPNLDTAQIYFHVAGFLAADAAHAAAEEREKSDLQLQDLLQSESFPYRRELLVFFSLANSNFSIKHLDVAGVYLPPRMAKALTYSTSFIDFLSGLQTLEINTFPLSFTSELEFPKRSEFYPKFWNGFSILLPLATNVTTLSLTASSCTSGPSCETWDAMNLPHLTILELQFFEFQDQAAFGDINTGLLGFLQRHLQSGSRLSEVVLDHCRATYGSDIIWATVYDQIANLVSSMCSHSALKSFKHIPWYDGNYHFLDGRYFDHKEWRESQASLDSKAYERLQAVIPTV</sequence>
<gene>
    <name evidence="1" type="ORF">M413DRAFT_32971</name>
</gene>
<dbReference type="AlphaFoldDB" id="A0A0C3BDG1"/>
<dbReference type="HOGENOM" id="CLU_681619_0_0_1"/>
<evidence type="ECO:0000313" key="1">
    <source>
        <dbReference type="EMBL" id="KIM34850.1"/>
    </source>
</evidence>
<reference evidence="1 2" key="1">
    <citation type="submission" date="2014-04" db="EMBL/GenBank/DDBJ databases">
        <authorList>
            <consortium name="DOE Joint Genome Institute"/>
            <person name="Kuo A."/>
            <person name="Gay G."/>
            <person name="Dore J."/>
            <person name="Kohler A."/>
            <person name="Nagy L.G."/>
            <person name="Floudas D."/>
            <person name="Copeland A."/>
            <person name="Barry K.W."/>
            <person name="Cichocki N."/>
            <person name="Veneault-Fourrey C."/>
            <person name="LaButti K."/>
            <person name="Lindquist E.A."/>
            <person name="Lipzen A."/>
            <person name="Lundell T."/>
            <person name="Morin E."/>
            <person name="Murat C."/>
            <person name="Sun H."/>
            <person name="Tunlid A."/>
            <person name="Henrissat B."/>
            <person name="Grigoriev I.V."/>
            <person name="Hibbett D.S."/>
            <person name="Martin F."/>
            <person name="Nordberg H.P."/>
            <person name="Cantor M.N."/>
            <person name="Hua S.X."/>
        </authorList>
    </citation>
    <scope>NUCLEOTIDE SEQUENCE [LARGE SCALE GENOMIC DNA]</scope>
    <source>
        <strain evidence="2">h7</strain>
    </source>
</reference>